<dbReference type="RefSeq" id="WP_058355695.1">
    <property type="nucleotide sequence ID" value="NZ_CABKVG010000008.1"/>
</dbReference>
<protein>
    <submittedName>
        <fullName evidence="2">Uncharacterized protein</fullName>
    </submittedName>
</protein>
<gene>
    <name evidence="2" type="ORF">LVJ82_05465</name>
</gene>
<evidence type="ECO:0000313" key="2">
    <source>
        <dbReference type="EMBL" id="UOO90427.1"/>
    </source>
</evidence>
<feature type="chain" id="PRO_5046368004" evidence="1">
    <location>
        <begin position="19"/>
        <end position="130"/>
    </location>
</feature>
<organism evidence="2 3">
    <name type="scientific">Vitreoscilla massiliensis</name>
    <dbReference type="NCBI Taxonomy" id="1689272"/>
    <lineage>
        <taxon>Bacteria</taxon>
        <taxon>Pseudomonadati</taxon>
        <taxon>Pseudomonadota</taxon>
        <taxon>Betaproteobacteria</taxon>
        <taxon>Neisseriales</taxon>
        <taxon>Neisseriaceae</taxon>
        <taxon>Vitreoscilla</taxon>
    </lineage>
</organism>
<evidence type="ECO:0000313" key="3">
    <source>
        <dbReference type="Proteomes" id="UP000832011"/>
    </source>
</evidence>
<feature type="signal peptide" evidence="1">
    <location>
        <begin position="1"/>
        <end position="18"/>
    </location>
</feature>
<dbReference type="EMBL" id="CP091511">
    <property type="protein sequence ID" value="UOO90427.1"/>
    <property type="molecule type" value="Genomic_DNA"/>
</dbReference>
<accession>A0ABY4E3U0</accession>
<keyword evidence="3" id="KW-1185">Reference proteome</keyword>
<dbReference type="Proteomes" id="UP000832011">
    <property type="component" value="Chromosome"/>
</dbReference>
<proteinExistence type="predicted"/>
<sequence>MRKILLTVLLACSALAHADDASSDERGAVQASYDDFQANYNSLLFSLNAHIAAMESDSADVYEGHQMCVDGNQLANLFQNNPRFAADFDKTYAPDVTFADSLKTWRETAQASKSECAKLKQMYDKLDLSL</sequence>
<evidence type="ECO:0000256" key="1">
    <source>
        <dbReference type="SAM" id="SignalP"/>
    </source>
</evidence>
<keyword evidence="1" id="KW-0732">Signal</keyword>
<reference evidence="2 3" key="1">
    <citation type="journal article" date="2022" name="Res Sq">
        <title>Evolution of multicellular longitudinally dividing oral cavity symbionts (Neisseriaceae).</title>
        <authorList>
            <person name="Nyongesa S."/>
            <person name="Weber P."/>
            <person name="Bernet E."/>
            <person name="Pullido F."/>
            <person name="Nieckarz M."/>
            <person name="Delaby M."/>
            <person name="Nieves C."/>
            <person name="Viehboeck T."/>
            <person name="Krause N."/>
            <person name="Rivera-Millot A."/>
            <person name="Nakamura A."/>
            <person name="Vischer N."/>
            <person name="VanNieuwenhze M."/>
            <person name="Brun Y."/>
            <person name="Cava F."/>
            <person name="Bulgheresi S."/>
            <person name="Veyrier F."/>
        </authorList>
    </citation>
    <scope>NUCLEOTIDE SEQUENCE [LARGE SCALE GENOMIC DNA]</scope>
    <source>
        <strain evidence="2 3">SN4</strain>
    </source>
</reference>
<name>A0ABY4E3U0_9NEIS</name>